<organism evidence="1 2">
    <name type="scientific">Urechidicola vernalis</name>
    <dbReference type="NCBI Taxonomy" id="3075600"/>
    <lineage>
        <taxon>Bacteria</taxon>
        <taxon>Pseudomonadati</taxon>
        <taxon>Bacteroidota</taxon>
        <taxon>Flavobacteriia</taxon>
        <taxon>Flavobacteriales</taxon>
        <taxon>Flavobacteriaceae</taxon>
        <taxon>Urechidicola</taxon>
    </lineage>
</organism>
<evidence type="ECO:0000313" key="1">
    <source>
        <dbReference type="EMBL" id="MDT0552332.1"/>
    </source>
</evidence>
<dbReference type="RefSeq" id="WP_311592186.1">
    <property type="nucleotide sequence ID" value="NZ_JAVRHV010000001.1"/>
</dbReference>
<protein>
    <submittedName>
        <fullName evidence="1">Uncharacterized protein</fullName>
    </submittedName>
</protein>
<comment type="caution">
    <text evidence="1">The sequence shown here is derived from an EMBL/GenBank/DDBJ whole genome shotgun (WGS) entry which is preliminary data.</text>
</comment>
<name>A0ABU2Y3Q6_9FLAO</name>
<evidence type="ECO:0000313" key="2">
    <source>
        <dbReference type="Proteomes" id="UP001252186"/>
    </source>
</evidence>
<sequence length="159" mass="18044">MNQSFLFFILFTVGLSAIAQHKTISEEFNIQFESTEYLPSYTTESEDVIGYQNNNFAVDIQKIDVTKAPKGVLEDLKALSKKVALDFGFTDLGAGNTMPDQPNSNYIRGYDKEDGRKIPVYVGLIYVKEKNLVYQITVDCYNSDLREGTKITRSFKLLK</sequence>
<gene>
    <name evidence="1" type="ORF">RM519_03655</name>
</gene>
<reference evidence="1 2" key="1">
    <citation type="submission" date="2023-09" db="EMBL/GenBank/DDBJ databases">
        <authorList>
            <person name="Rey-Velasco X."/>
        </authorList>
    </citation>
    <scope>NUCLEOTIDE SEQUENCE [LARGE SCALE GENOMIC DNA]</scope>
    <source>
        <strain evidence="1 2">P050</strain>
    </source>
</reference>
<dbReference type="EMBL" id="JAVRHV010000001">
    <property type="protein sequence ID" value="MDT0552332.1"/>
    <property type="molecule type" value="Genomic_DNA"/>
</dbReference>
<proteinExistence type="predicted"/>
<accession>A0ABU2Y3Q6</accession>
<dbReference type="Proteomes" id="UP001252186">
    <property type="component" value="Unassembled WGS sequence"/>
</dbReference>
<keyword evidence="2" id="KW-1185">Reference proteome</keyword>